<comment type="caution">
    <text evidence="2">Lacks conserved residue(s) required for the propagation of feature annotation.</text>
</comment>
<dbReference type="PANTHER" id="PTHR13890:SF31">
    <property type="entry name" value="MAGNESIUM TRANSPORTER MRS2-2-RELATED"/>
    <property type="match status" value="1"/>
</dbReference>
<reference evidence="3 4" key="1">
    <citation type="journal article" date="2011" name="Science">
        <title>The Selaginella genome identifies genetic changes associated with the evolution of vascular plants.</title>
        <authorList>
            <person name="Banks J.A."/>
            <person name="Nishiyama T."/>
            <person name="Hasebe M."/>
            <person name="Bowman J.L."/>
            <person name="Gribskov M."/>
            <person name="dePamphilis C."/>
            <person name="Albert V.A."/>
            <person name="Aono N."/>
            <person name="Aoyama T."/>
            <person name="Ambrose B.A."/>
            <person name="Ashton N.W."/>
            <person name="Axtell M.J."/>
            <person name="Barker E."/>
            <person name="Barker M.S."/>
            <person name="Bennetzen J.L."/>
            <person name="Bonawitz N.D."/>
            <person name="Chapple C."/>
            <person name="Cheng C."/>
            <person name="Correa L.G."/>
            <person name="Dacre M."/>
            <person name="DeBarry J."/>
            <person name="Dreyer I."/>
            <person name="Elias M."/>
            <person name="Engstrom E.M."/>
            <person name="Estelle M."/>
            <person name="Feng L."/>
            <person name="Finet C."/>
            <person name="Floyd S.K."/>
            <person name="Frommer W.B."/>
            <person name="Fujita T."/>
            <person name="Gramzow L."/>
            <person name="Gutensohn M."/>
            <person name="Harholt J."/>
            <person name="Hattori M."/>
            <person name="Heyl A."/>
            <person name="Hirai T."/>
            <person name="Hiwatashi Y."/>
            <person name="Ishikawa M."/>
            <person name="Iwata M."/>
            <person name="Karol K.G."/>
            <person name="Koehler B."/>
            <person name="Kolukisaoglu U."/>
            <person name="Kubo M."/>
            <person name="Kurata T."/>
            <person name="Lalonde S."/>
            <person name="Li K."/>
            <person name="Li Y."/>
            <person name="Litt A."/>
            <person name="Lyons E."/>
            <person name="Manning G."/>
            <person name="Maruyama T."/>
            <person name="Michael T.P."/>
            <person name="Mikami K."/>
            <person name="Miyazaki S."/>
            <person name="Morinaga S."/>
            <person name="Murata T."/>
            <person name="Mueller-Roeber B."/>
            <person name="Nelson D.R."/>
            <person name="Obara M."/>
            <person name="Oguri Y."/>
            <person name="Olmstead R.G."/>
            <person name="Onodera N."/>
            <person name="Petersen B.L."/>
            <person name="Pils B."/>
            <person name="Prigge M."/>
            <person name="Rensing S.A."/>
            <person name="Riano-Pachon D.M."/>
            <person name="Roberts A.W."/>
            <person name="Sato Y."/>
            <person name="Scheller H.V."/>
            <person name="Schulz B."/>
            <person name="Schulz C."/>
            <person name="Shakirov E.V."/>
            <person name="Shibagaki N."/>
            <person name="Shinohara N."/>
            <person name="Shippen D.E."/>
            <person name="Soerensen I."/>
            <person name="Sotooka R."/>
            <person name="Sugimoto N."/>
            <person name="Sugita M."/>
            <person name="Sumikawa N."/>
            <person name="Tanurdzic M."/>
            <person name="Theissen G."/>
            <person name="Ulvskov P."/>
            <person name="Wakazuki S."/>
            <person name="Weng J.K."/>
            <person name="Willats W.W."/>
            <person name="Wipf D."/>
            <person name="Wolf P.G."/>
            <person name="Yang L."/>
            <person name="Zimmer A.D."/>
            <person name="Zhu Q."/>
            <person name="Mitros T."/>
            <person name="Hellsten U."/>
            <person name="Loque D."/>
            <person name="Otillar R."/>
            <person name="Salamov A."/>
            <person name="Schmutz J."/>
            <person name="Shapiro H."/>
            <person name="Lindquist E."/>
            <person name="Lucas S."/>
            <person name="Rokhsar D."/>
            <person name="Grigoriev I.V."/>
        </authorList>
    </citation>
    <scope>NUCLEOTIDE SEQUENCE [LARGE SCALE GENOMIC DNA]</scope>
</reference>
<organism evidence="4">
    <name type="scientific">Selaginella moellendorffii</name>
    <name type="common">Spikemoss</name>
    <dbReference type="NCBI Taxonomy" id="88036"/>
    <lineage>
        <taxon>Eukaryota</taxon>
        <taxon>Viridiplantae</taxon>
        <taxon>Streptophyta</taxon>
        <taxon>Embryophyta</taxon>
        <taxon>Tracheophyta</taxon>
        <taxon>Lycopodiopsida</taxon>
        <taxon>Selaginellales</taxon>
        <taxon>Selaginellaceae</taxon>
        <taxon>Selaginella</taxon>
    </lineage>
</organism>
<feature type="transmembrane region" description="Helical" evidence="2">
    <location>
        <begin position="224"/>
        <end position="248"/>
    </location>
</feature>
<name>D8SIP1_SELML</name>
<dbReference type="InParanoid" id="D8SIP1"/>
<dbReference type="AlphaFoldDB" id="D8SIP1"/>
<dbReference type="InterPro" id="IPR039204">
    <property type="entry name" value="MRS2-like"/>
</dbReference>
<keyword evidence="4" id="KW-1185">Reference proteome</keyword>
<keyword evidence="2" id="KW-0460">Magnesium</keyword>
<sequence length="700" mass="79305">MPCSCFLYKFEALLERASIIQRTGIHARDLRILDPLLSNPSTILIRERAIVLNLEHIKAIITRNEVLVRNPNNVDVVPVIEELRQRLNENKFEIEALQVALESINKFLGAQVEELETHGFSALDDLLAKINRYNLKRVRTLKGGVAGLVARLQKVNVELEDLLKEDDDNYFFPGAHEEILEWHFMQIEGMITKLKTLSEHVTDTEKHIKIQIVNRRNGLIQIGLILNACVLAMSFFSMIASFFGMNLVPKSWQICCHPKFFNLDEADKSWKVAEYQYDGKLFLEKYLRRLLRGREYAGKRAGQVEFMVGNLFGIDGILDKRLQEHDQGPCLWCVRFQFQFLLGVLLQVPAFLEQKIMKEMLLALVLLQTMLTISSSSRNIAAPDHTVGSGIIMVGSPDLGDYGQFLVSPGKFIDRIMVWRAKSCIKSIALWSIDDSFIQVGRSKERGPLPVQEFEFQRGETIVYLMMHSNRQNDWGNRLGWIEFRTNFNRFFSCGNLPGGLMQQITPPVHSGVIVGAAFTTGGTGGDTHDVNSFAIFFLKNWSAAQLQDVTYASPGYLETILETPDPPSRLEKEVTMESMWTVDSLGVDDFIWTTTHTRIPTVMMPSFDGTPYWTWTDTITSSLKDRRNATLVWTRGWDICMGPIYLNLGRGITLTNFTGSMVISFSDGDSFVYPTSGRYSGQHFSGFGSVCAVDEESHG</sequence>
<gene>
    <name evidence="3" type="ORF">SELMODRAFT_422512</name>
</gene>
<evidence type="ECO:0000256" key="1">
    <source>
        <dbReference type="ARBA" id="ARBA00007535"/>
    </source>
</evidence>
<accession>D8SIP1</accession>
<dbReference type="PANTHER" id="PTHR13890">
    <property type="entry name" value="RNA SPLICING PROTEIN MRS2, MITOCHONDRIAL"/>
    <property type="match status" value="1"/>
</dbReference>
<dbReference type="Proteomes" id="UP000001514">
    <property type="component" value="Unassembled WGS sequence"/>
</dbReference>
<dbReference type="eggNOG" id="KOG2662">
    <property type="taxonomic scope" value="Eukaryota"/>
</dbReference>
<dbReference type="SUPFAM" id="SSF51101">
    <property type="entry name" value="Mannose-binding lectins"/>
    <property type="match status" value="1"/>
</dbReference>
<comment type="similarity">
    <text evidence="1 2">Belongs to the CorA metal ion transporter (MIT) (TC 1.A.35.5) family.</text>
</comment>
<dbReference type="Pfam" id="PF22099">
    <property type="entry name" value="MRS2-like"/>
    <property type="match status" value="1"/>
</dbReference>
<keyword evidence="2" id="KW-0813">Transport</keyword>
<dbReference type="InterPro" id="IPR036404">
    <property type="entry name" value="Jacalin-like_lectin_dom_sf"/>
</dbReference>
<dbReference type="CDD" id="cd12823">
    <property type="entry name" value="Mrs2_Mfm1p-like"/>
    <property type="match status" value="1"/>
</dbReference>
<dbReference type="Gramene" id="EFJ15534">
    <property type="protein sequence ID" value="EFJ15534"/>
    <property type="gene ID" value="SELMODRAFT_422512"/>
</dbReference>
<evidence type="ECO:0000256" key="2">
    <source>
        <dbReference type="RuleBase" id="RU366041"/>
    </source>
</evidence>
<dbReference type="EMBL" id="GL377622">
    <property type="protein sequence ID" value="EFJ15534.1"/>
    <property type="molecule type" value="Genomic_DNA"/>
</dbReference>
<keyword evidence="2" id="KW-0472">Membrane</keyword>
<protein>
    <recommendedName>
        <fullName evidence="2">Magnesium transporter</fullName>
    </recommendedName>
</protein>
<keyword evidence="2" id="KW-0406">Ion transport</keyword>
<dbReference type="HOGENOM" id="CLU_394020_0_0_1"/>
<evidence type="ECO:0000313" key="4">
    <source>
        <dbReference type="Proteomes" id="UP000001514"/>
    </source>
</evidence>
<dbReference type="GO" id="GO:0016020">
    <property type="term" value="C:membrane"/>
    <property type="evidence" value="ECO:0007669"/>
    <property type="project" value="UniProtKB-SubCell"/>
</dbReference>
<proteinExistence type="inferred from homology"/>
<dbReference type="GO" id="GO:0015693">
    <property type="term" value="P:magnesium ion transport"/>
    <property type="evidence" value="ECO:0000318"/>
    <property type="project" value="GO_Central"/>
</dbReference>
<evidence type="ECO:0000313" key="3">
    <source>
        <dbReference type="EMBL" id="EFJ15534.1"/>
    </source>
</evidence>
<dbReference type="KEGG" id="smo:SELMODRAFT_422512"/>
<keyword evidence="2" id="KW-1133">Transmembrane helix</keyword>
<dbReference type="Gene3D" id="1.20.58.340">
    <property type="entry name" value="Magnesium transport protein CorA, transmembrane region"/>
    <property type="match status" value="1"/>
</dbReference>
<dbReference type="GO" id="GO:0015095">
    <property type="term" value="F:magnesium ion transmembrane transporter activity"/>
    <property type="evidence" value="ECO:0000318"/>
    <property type="project" value="GO_Central"/>
</dbReference>
<comment type="function">
    <text evidence="2">Magnesium transporter that may mediate the influx of magnesium.</text>
</comment>
<comment type="subcellular location">
    <subcellularLocation>
        <location evidence="2">Membrane</location>
        <topology evidence="2">Multi-pass membrane protein</topology>
    </subcellularLocation>
</comment>
<dbReference type="Gene3D" id="2.100.10.30">
    <property type="entry name" value="Jacalin-like lectin domain"/>
    <property type="match status" value="1"/>
</dbReference>
<keyword evidence="2" id="KW-0812">Transmembrane</keyword>
<dbReference type="Gene3D" id="2.40.128.330">
    <property type="match status" value="1"/>
</dbReference>